<name>A0A4U5NNZ6_POPAL</name>
<comment type="caution">
    <text evidence="1">The sequence shown here is derived from an EMBL/GenBank/DDBJ whole genome shotgun (WGS) entry which is preliminary data.</text>
</comment>
<protein>
    <submittedName>
        <fullName evidence="1">Uncharacterized protein</fullName>
    </submittedName>
</protein>
<sequence>MFPLPYPAPGNIVSPLALLPPTSNTSLSTTYVFSGKRNFGPIILESENSHEHSEPNVNSGSNISVSTADASSSSRAVNHANSSGSIFMSTAGPSSSRVINLIMVNPKGYPFNDQSELDAHVILYHRLAKIQFVIVLLQLKCKIL</sequence>
<proteinExistence type="predicted"/>
<organism evidence="1">
    <name type="scientific">Populus alba</name>
    <name type="common">White poplar</name>
    <dbReference type="NCBI Taxonomy" id="43335"/>
    <lineage>
        <taxon>Eukaryota</taxon>
        <taxon>Viridiplantae</taxon>
        <taxon>Streptophyta</taxon>
        <taxon>Embryophyta</taxon>
        <taxon>Tracheophyta</taxon>
        <taxon>Spermatophyta</taxon>
        <taxon>Magnoliopsida</taxon>
        <taxon>eudicotyledons</taxon>
        <taxon>Gunneridae</taxon>
        <taxon>Pentapetalae</taxon>
        <taxon>rosids</taxon>
        <taxon>fabids</taxon>
        <taxon>Malpighiales</taxon>
        <taxon>Salicaceae</taxon>
        <taxon>Saliceae</taxon>
        <taxon>Populus</taxon>
    </lineage>
</organism>
<dbReference type="EMBL" id="RCHU01000997">
    <property type="protein sequence ID" value="TKR84684.1"/>
    <property type="molecule type" value="Genomic_DNA"/>
</dbReference>
<gene>
    <name evidence="1" type="ORF">D5086_0000255390</name>
</gene>
<dbReference type="AlphaFoldDB" id="A0A4U5NNZ6"/>
<evidence type="ECO:0000313" key="1">
    <source>
        <dbReference type="EMBL" id="TKR84684.1"/>
    </source>
</evidence>
<accession>A0A4U5NNZ6</accession>
<reference evidence="1" key="1">
    <citation type="submission" date="2018-10" db="EMBL/GenBank/DDBJ databases">
        <title>Population genomic analysis revealed the cold adaptation of white poplar.</title>
        <authorList>
            <person name="Liu Y.-J."/>
        </authorList>
    </citation>
    <scope>NUCLEOTIDE SEQUENCE [LARGE SCALE GENOMIC DNA]</scope>
    <source>
        <strain evidence="1">PAL-ZL1</strain>
    </source>
</reference>